<sequence length="247" mass="27159">MVLVASSIGLGACLVMGNFPGMVLGEDSPKVWEYAPDWLCSNAGICLDWFLDWEDKDTGGVLAFFLAGAWLVIEAFSWVRQKRSYKQYHVHVASEMHKAKLYSHLWAASEKYHKALKKAGEESAITRLSLVKMHESEQSQSQGAHPLSSLSMESLKEDTPSADVVPGLPSRSTAHNPMKFFATPARQKVRRSRAVRGGIKRPRRFSNLAVVSGPTLVDETPPMSPIGEVLSPGGTADGSRWPTHVNE</sequence>
<feature type="region of interest" description="Disordered" evidence="1">
    <location>
        <begin position="216"/>
        <end position="247"/>
    </location>
</feature>
<organism evidence="4 5">
    <name type="scientific">Kipferlia bialata</name>
    <dbReference type="NCBI Taxonomy" id="797122"/>
    <lineage>
        <taxon>Eukaryota</taxon>
        <taxon>Metamonada</taxon>
        <taxon>Carpediemonas-like organisms</taxon>
        <taxon>Kipferlia</taxon>
    </lineage>
</organism>
<proteinExistence type="predicted"/>
<protein>
    <submittedName>
        <fullName evidence="4">Uncharacterized protein</fullName>
    </submittedName>
</protein>
<reference evidence="4 5" key="1">
    <citation type="journal article" date="2018" name="PLoS ONE">
        <title>The draft genome of Kipferlia bialata reveals reductive genome evolution in fornicate parasites.</title>
        <authorList>
            <person name="Tanifuji G."/>
            <person name="Takabayashi S."/>
            <person name="Kume K."/>
            <person name="Takagi M."/>
            <person name="Nakayama T."/>
            <person name="Kamikawa R."/>
            <person name="Inagaki Y."/>
            <person name="Hashimoto T."/>
        </authorList>
    </citation>
    <scope>NUCLEOTIDE SEQUENCE [LARGE SCALE GENOMIC DNA]</scope>
    <source>
        <strain evidence="4">NY0173</strain>
    </source>
</reference>
<keyword evidence="2" id="KW-0472">Membrane</keyword>
<dbReference type="EMBL" id="BDIP01002684">
    <property type="protein sequence ID" value="GIQ86670.1"/>
    <property type="molecule type" value="Genomic_DNA"/>
</dbReference>
<comment type="caution">
    <text evidence="4">The sequence shown here is derived from an EMBL/GenBank/DDBJ whole genome shotgun (WGS) entry which is preliminary data.</text>
</comment>
<accession>A0A9K3GLK0</accession>
<gene>
    <name evidence="4" type="ORF">KIPB_008565</name>
</gene>
<name>A0A9K3GLK0_9EUKA</name>
<evidence type="ECO:0000256" key="1">
    <source>
        <dbReference type="SAM" id="MobiDB-lite"/>
    </source>
</evidence>
<evidence type="ECO:0000256" key="2">
    <source>
        <dbReference type="SAM" id="Phobius"/>
    </source>
</evidence>
<keyword evidence="3" id="KW-0732">Signal</keyword>
<feature type="transmembrane region" description="Helical" evidence="2">
    <location>
        <begin position="59"/>
        <end position="79"/>
    </location>
</feature>
<evidence type="ECO:0000313" key="4">
    <source>
        <dbReference type="EMBL" id="GIQ86670.1"/>
    </source>
</evidence>
<dbReference type="AlphaFoldDB" id="A0A9K3GLK0"/>
<dbReference type="Proteomes" id="UP000265618">
    <property type="component" value="Unassembled WGS sequence"/>
</dbReference>
<evidence type="ECO:0000256" key="3">
    <source>
        <dbReference type="SAM" id="SignalP"/>
    </source>
</evidence>
<evidence type="ECO:0000313" key="5">
    <source>
        <dbReference type="Proteomes" id="UP000265618"/>
    </source>
</evidence>
<keyword evidence="5" id="KW-1185">Reference proteome</keyword>
<feature type="chain" id="PRO_5039931123" evidence="3">
    <location>
        <begin position="26"/>
        <end position="247"/>
    </location>
</feature>
<feature type="signal peptide" evidence="3">
    <location>
        <begin position="1"/>
        <end position="25"/>
    </location>
</feature>
<keyword evidence="2" id="KW-1133">Transmembrane helix</keyword>
<keyword evidence="2" id="KW-0812">Transmembrane</keyword>